<dbReference type="AlphaFoldDB" id="A0A915KQ01"/>
<name>A0A915KQ01_ROMCU</name>
<evidence type="ECO:0000313" key="2">
    <source>
        <dbReference type="Proteomes" id="UP000887565"/>
    </source>
</evidence>
<feature type="region of interest" description="Disordered" evidence="1">
    <location>
        <begin position="127"/>
        <end position="152"/>
    </location>
</feature>
<evidence type="ECO:0000313" key="3">
    <source>
        <dbReference type="WBParaSite" id="nRc.2.0.1.t40544-RA"/>
    </source>
</evidence>
<dbReference type="Proteomes" id="UP000887565">
    <property type="component" value="Unplaced"/>
</dbReference>
<protein>
    <submittedName>
        <fullName evidence="3">Uncharacterized protein</fullName>
    </submittedName>
</protein>
<sequence>MIQSSNKKILSHLPQILIEDGFHWEKSSASLKQNIAMLQYSICSLIKKTSFGELTIYAQINVLRITTKTDYTAQLRRLQAQTYSRISDALGNLELSTFTSRIFLRTSSANGKRFICHLLPLSPDEREKMKVDESTKKEKQTLEEHAKVKNKL</sequence>
<accession>A0A915KQ01</accession>
<dbReference type="WBParaSite" id="nRc.2.0.1.t40544-RA">
    <property type="protein sequence ID" value="nRc.2.0.1.t40544-RA"/>
    <property type="gene ID" value="nRc.2.0.1.g40544"/>
</dbReference>
<evidence type="ECO:0000256" key="1">
    <source>
        <dbReference type="SAM" id="MobiDB-lite"/>
    </source>
</evidence>
<proteinExistence type="predicted"/>
<organism evidence="2 3">
    <name type="scientific">Romanomermis culicivorax</name>
    <name type="common">Nematode worm</name>
    <dbReference type="NCBI Taxonomy" id="13658"/>
    <lineage>
        <taxon>Eukaryota</taxon>
        <taxon>Metazoa</taxon>
        <taxon>Ecdysozoa</taxon>
        <taxon>Nematoda</taxon>
        <taxon>Enoplea</taxon>
        <taxon>Dorylaimia</taxon>
        <taxon>Mermithida</taxon>
        <taxon>Mermithoidea</taxon>
        <taxon>Mermithidae</taxon>
        <taxon>Romanomermis</taxon>
    </lineage>
</organism>
<reference evidence="3" key="1">
    <citation type="submission" date="2022-11" db="UniProtKB">
        <authorList>
            <consortium name="WormBaseParasite"/>
        </authorList>
    </citation>
    <scope>IDENTIFICATION</scope>
</reference>
<keyword evidence="2" id="KW-1185">Reference proteome</keyword>